<feature type="domain" description="Reverse transcriptase Ty1/copia-type" evidence="1">
    <location>
        <begin position="57"/>
        <end position="123"/>
    </location>
</feature>
<dbReference type="PANTHER" id="PTHR11439">
    <property type="entry name" value="GAG-POL-RELATED RETROTRANSPOSON"/>
    <property type="match status" value="1"/>
</dbReference>
<reference evidence="2" key="1">
    <citation type="journal article" date="2022" name="Int. J. Mol. Sci.">
        <title>Draft Genome of Tanacetum Coccineum: Genomic Comparison of Closely Related Tanacetum-Family Plants.</title>
        <authorList>
            <person name="Yamashiro T."/>
            <person name="Shiraishi A."/>
            <person name="Nakayama K."/>
            <person name="Satake H."/>
        </authorList>
    </citation>
    <scope>NUCLEOTIDE SEQUENCE</scope>
</reference>
<evidence type="ECO:0000259" key="1">
    <source>
        <dbReference type="Pfam" id="PF07727"/>
    </source>
</evidence>
<dbReference type="InterPro" id="IPR013103">
    <property type="entry name" value="RVT_2"/>
</dbReference>
<name>A0ABQ5AWX6_9ASTR</name>
<keyword evidence="3" id="KW-1185">Reference proteome</keyword>
<dbReference type="EMBL" id="BQNB010012600">
    <property type="protein sequence ID" value="GJT05596.1"/>
    <property type="molecule type" value="Genomic_DNA"/>
</dbReference>
<evidence type="ECO:0000313" key="2">
    <source>
        <dbReference type="EMBL" id="GJT05596.1"/>
    </source>
</evidence>
<gene>
    <name evidence="2" type="ORF">Tco_0840058</name>
</gene>
<protein>
    <submittedName>
        <fullName evidence="2">Ribonuclease H-like domain-containing protein</fullName>
    </submittedName>
</protein>
<organism evidence="2 3">
    <name type="scientific">Tanacetum coccineum</name>
    <dbReference type="NCBI Taxonomy" id="301880"/>
    <lineage>
        <taxon>Eukaryota</taxon>
        <taxon>Viridiplantae</taxon>
        <taxon>Streptophyta</taxon>
        <taxon>Embryophyta</taxon>
        <taxon>Tracheophyta</taxon>
        <taxon>Spermatophyta</taxon>
        <taxon>Magnoliopsida</taxon>
        <taxon>eudicotyledons</taxon>
        <taxon>Gunneridae</taxon>
        <taxon>Pentapetalae</taxon>
        <taxon>asterids</taxon>
        <taxon>campanulids</taxon>
        <taxon>Asterales</taxon>
        <taxon>Asteraceae</taxon>
        <taxon>Asteroideae</taxon>
        <taxon>Anthemideae</taxon>
        <taxon>Anthemidinae</taxon>
        <taxon>Tanacetum</taxon>
    </lineage>
</organism>
<comment type="caution">
    <text evidence="2">The sequence shown here is derived from an EMBL/GenBank/DDBJ whole genome shotgun (WGS) entry which is preliminary data.</text>
</comment>
<accession>A0ABQ5AWX6</accession>
<evidence type="ECO:0000313" key="3">
    <source>
        <dbReference type="Proteomes" id="UP001151760"/>
    </source>
</evidence>
<proteinExistence type="predicted"/>
<feature type="non-terminal residue" evidence="2">
    <location>
        <position position="1"/>
    </location>
</feature>
<reference evidence="2" key="2">
    <citation type="submission" date="2022-01" db="EMBL/GenBank/DDBJ databases">
        <authorList>
            <person name="Yamashiro T."/>
            <person name="Shiraishi A."/>
            <person name="Satake H."/>
            <person name="Nakayama K."/>
        </authorList>
    </citation>
    <scope>NUCLEOTIDE SEQUENCE</scope>
</reference>
<dbReference type="Pfam" id="PF07727">
    <property type="entry name" value="RVT_2"/>
    <property type="match status" value="1"/>
</dbReference>
<sequence length="327" mass="37489">SCKQAANNSFKCSNDKRKASLVKDGSGLYSTIETAVTAFNGFKKKVLQQPILMTTAYCVSSPSQSRSYENVEKCKVCNSLYGLKQAPRDWNAKLTTALAEHGFKQSKFNYSSYIKLNGANFVVLPHMHSPLQSHMNVALRVWRYLKGLLGLGIQFDKRLRVSSDADWAKCPKTRKFVTGLADNHVFHEKLKHFEIDVHLVREKFSAGIIKLLKFILICKLQRFSLNVLELNNFKKISCLKTWNAALIVFNKVRKVFAKDTKVLKMYRWMVLLIEWMANKLWKDSQLWGKLRKLGLFDMFAGRSSRKATSEECHTFSLKEGVQDVKSN</sequence>
<dbReference type="Proteomes" id="UP001151760">
    <property type="component" value="Unassembled WGS sequence"/>
</dbReference>
<dbReference type="PANTHER" id="PTHR11439:SF466">
    <property type="entry name" value="CCHC-TYPE DOMAIN-CONTAINING PROTEIN"/>
    <property type="match status" value="1"/>
</dbReference>